<feature type="transmembrane region" description="Helical" evidence="1">
    <location>
        <begin position="23"/>
        <end position="42"/>
    </location>
</feature>
<keyword evidence="1" id="KW-0472">Membrane</keyword>
<dbReference type="Proteomes" id="UP000566995">
    <property type="component" value="Unassembled WGS sequence"/>
</dbReference>
<feature type="transmembrane region" description="Helical" evidence="1">
    <location>
        <begin position="100"/>
        <end position="120"/>
    </location>
</feature>
<organism evidence="2 3">
    <name type="scientific">Pseudomonas nitroreducens</name>
    <dbReference type="NCBI Taxonomy" id="46680"/>
    <lineage>
        <taxon>Bacteria</taxon>
        <taxon>Pseudomonadati</taxon>
        <taxon>Pseudomonadota</taxon>
        <taxon>Gammaproteobacteria</taxon>
        <taxon>Pseudomonadales</taxon>
        <taxon>Pseudomonadaceae</taxon>
        <taxon>Pseudomonas</taxon>
    </lineage>
</organism>
<protein>
    <submittedName>
        <fullName evidence="2">Uncharacterized protein</fullName>
    </submittedName>
</protein>
<accession>A0A7W7P5E4</accession>
<dbReference type="RefSeq" id="WP_184597315.1">
    <property type="nucleotide sequence ID" value="NZ_JACHLI010000043.1"/>
</dbReference>
<evidence type="ECO:0000313" key="2">
    <source>
        <dbReference type="EMBL" id="MBB4867605.1"/>
    </source>
</evidence>
<feature type="transmembrane region" description="Helical" evidence="1">
    <location>
        <begin position="48"/>
        <end position="64"/>
    </location>
</feature>
<comment type="caution">
    <text evidence="2">The sequence shown here is derived from an EMBL/GenBank/DDBJ whole genome shotgun (WGS) entry which is preliminary data.</text>
</comment>
<dbReference type="EMBL" id="JACHLI010000043">
    <property type="protein sequence ID" value="MBB4867605.1"/>
    <property type="molecule type" value="Genomic_DNA"/>
</dbReference>
<name>A0A7W7P5E4_PSENT</name>
<keyword evidence="1" id="KW-1133">Transmembrane helix</keyword>
<sequence>MRLLPKARSLEERMNPAEPKKELLLGVVGALLAAAICILAAATKTPGFALFSIIAFFYGTNRIYPALAKVEVNGLEPTDPLALGAVPSEFDPRNERFFKYAFYTLFVLLLIYFGLMGVAYEKYAPWYITIPGGLIFGAVITHTSSQMIQSYRTLYRRDWIRSALKAQNDELEAKVQAMIANRLDAGA</sequence>
<keyword evidence="1" id="KW-0812">Transmembrane</keyword>
<feature type="transmembrane region" description="Helical" evidence="1">
    <location>
        <begin position="126"/>
        <end position="148"/>
    </location>
</feature>
<evidence type="ECO:0000313" key="3">
    <source>
        <dbReference type="Proteomes" id="UP000566995"/>
    </source>
</evidence>
<dbReference type="AlphaFoldDB" id="A0A7W7P5E4"/>
<evidence type="ECO:0000256" key="1">
    <source>
        <dbReference type="SAM" id="Phobius"/>
    </source>
</evidence>
<proteinExistence type="predicted"/>
<gene>
    <name evidence="2" type="ORF">HNP46_006519</name>
</gene>
<reference evidence="2 3" key="1">
    <citation type="submission" date="2020-08" db="EMBL/GenBank/DDBJ databases">
        <title>Functional genomics of gut bacteria from endangered species of beetles.</title>
        <authorList>
            <person name="Carlos-Shanley C."/>
        </authorList>
    </citation>
    <scope>NUCLEOTIDE SEQUENCE [LARGE SCALE GENOMIC DNA]</scope>
    <source>
        <strain evidence="2 3">S00179</strain>
    </source>
</reference>